<accession>A0A1M4WFH3</accession>
<reference evidence="2 3" key="1">
    <citation type="submission" date="2016-11" db="EMBL/GenBank/DDBJ databases">
        <authorList>
            <person name="Jaros S."/>
            <person name="Januszkiewicz K."/>
            <person name="Wedrychowicz H."/>
        </authorList>
    </citation>
    <scope>NUCLEOTIDE SEQUENCE [LARGE SCALE GENOMIC DNA]</scope>
    <source>
        <strain evidence="2 3">DSM 16112</strain>
    </source>
</reference>
<dbReference type="RefSeq" id="WP_073355009.1">
    <property type="nucleotide sequence ID" value="NZ_FQUZ01000007.1"/>
</dbReference>
<dbReference type="Proteomes" id="UP000184327">
    <property type="component" value="Unassembled WGS sequence"/>
</dbReference>
<evidence type="ECO:0000313" key="3">
    <source>
        <dbReference type="Proteomes" id="UP000184327"/>
    </source>
</evidence>
<feature type="transmembrane region" description="Helical" evidence="1">
    <location>
        <begin position="74"/>
        <end position="107"/>
    </location>
</feature>
<keyword evidence="1" id="KW-0472">Membrane</keyword>
<dbReference type="OrthoDB" id="2020414at2"/>
<keyword evidence="3" id="KW-1185">Reference proteome</keyword>
<proteinExistence type="predicted"/>
<protein>
    <submittedName>
        <fullName evidence="2">Arabinofuranosyltransferase</fullName>
    </submittedName>
</protein>
<feature type="transmembrane region" description="Helical" evidence="1">
    <location>
        <begin position="287"/>
        <end position="304"/>
    </location>
</feature>
<dbReference type="AlphaFoldDB" id="A0A1M4WFH3"/>
<keyword evidence="1" id="KW-1133">Transmembrane helix</keyword>
<name>A0A1M4WFH3_9BURK</name>
<gene>
    <name evidence="2" type="ORF">SAMN02745117_00850</name>
</gene>
<dbReference type="EMBL" id="FQUZ01000007">
    <property type="protein sequence ID" value="SHE79988.1"/>
    <property type="molecule type" value="Genomic_DNA"/>
</dbReference>
<sequence>MFSDRNDGRASKAHPEKYLLLLVALGVYLLVVLRTAWISDDAAITLRTVLNFLHGHGARFNMDERVQAYTHPVWFLLLSLCALVFKNVFVATFVLSIGVSLAAAWALLTRLNASAGAVAVAAACLILSRAFIDYSTSGLENPLSHLLVLACYLFFLRSWQQPDFRHAAMFFTGCSLLYLNRPDLLVMLAPLGTALLLRHLWAGRPFWLAVVAGGMPVVVWTLFSMYYYGFPFPNTAYAKLGAGIALDERFAQGITYLLHSLDRDPLTLFVIFCGVCIGLWQSLDRKLLALGIVLYLFYVASIGGDFMEGRFLTVPFFAALMILIQCRLTQAQTAGLLAAILGLGLLGVEQSTLRSNSDYSNGGIDANGITDERGHYYHLYGLLGFQKNFAALTEMTRHYPQSHERPATPQEVKLICGGLGFSGIREPGTHFIDICALSDPLLSRIPAQFNPHWRIGHFNRQVPTGYMQSIQANQNLLDEPAMRDFYEPIRTITRAPLNDMSRLREIWNIHTSARKQPDFHEYVHGYIPQLPASDSLHLSDLTHIVEDGTPHNAPGNHRFEHSLDVLLEQPQAFQSIDVSFDNNDRYTILVESAGRWHVVARMEPAYTAGMARHRLSVPAGTPVADRLRIVAEGGDATYVIGHLILGTNTP</sequence>
<feature type="transmembrane region" description="Helical" evidence="1">
    <location>
        <begin position="265"/>
        <end position="280"/>
    </location>
</feature>
<dbReference type="GO" id="GO:0016740">
    <property type="term" value="F:transferase activity"/>
    <property type="evidence" value="ECO:0007669"/>
    <property type="project" value="UniProtKB-KW"/>
</dbReference>
<dbReference type="STRING" id="1122156.SAMN02745117_00850"/>
<evidence type="ECO:0000313" key="2">
    <source>
        <dbReference type="EMBL" id="SHE79988.1"/>
    </source>
</evidence>
<feature type="transmembrane region" description="Helical" evidence="1">
    <location>
        <begin position="113"/>
        <end position="131"/>
    </location>
</feature>
<evidence type="ECO:0000256" key="1">
    <source>
        <dbReference type="SAM" id="Phobius"/>
    </source>
</evidence>
<organism evidence="2 3">
    <name type="scientific">Lampropedia hyalina DSM 16112</name>
    <dbReference type="NCBI Taxonomy" id="1122156"/>
    <lineage>
        <taxon>Bacteria</taxon>
        <taxon>Pseudomonadati</taxon>
        <taxon>Pseudomonadota</taxon>
        <taxon>Betaproteobacteria</taxon>
        <taxon>Burkholderiales</taxon>
        <taxon>Comamonadaceae</taxon>
        <taxon>Lampropedia</taxon>
    </lineage>
</organism>
<feature type="transmembrane region" description="Helical" evidence="1">
    <location>
        <begin position="206"/>
        <end position="228"/>
    </location>
</feature>
<keyword evidence="1" id="KW-0812">Transmembrane</keyword>
<feature type="transmembrane region" description="Helical" evidence="1">
    <location>
        <begin position="143"/>
        <end position="159"/>
    </location>
</feature>
<keyword evidence="2" id="KW-0808">Transferase</keyword>
<feature type="transmembrane region" description="Helical" evidence="1">
    <location>
        <begin position="18"/>
        <end position="38"/>
    </location>
</feature>